<dbReference type="EMBL" id="VSSQ01003734">
    <property type="protein sequence ID" value="MPM22098.1"/>
    <property type="molecule type" value="Genomic_DNA"/>
</dbReference>
<name>A0A644Y254_9ZZZZ</name>
<dbReference type="AlphaFoldDB" id="A0A644Y254"/>
<comment type="caution">
    <text evidence="1">The sequence shown here is derived from an EMBL/GenBank/DDBJ whole genome shotgun (WGS) entry which is preliminary data.</text>
</comment>
<organism evidence="1">
    <name type="scientific">bioreactor metagenome</name>
    <dbReference type="NCBI Taxonomy" id="1076179"/>
    <lineage>
        <taxon>unclassified sequences</taxon>
        <taxon>metagenomes</taxon>
        <taxon>ecological metagenomes</taxon>
    </lineage>
</organism>
<dbReference type="Gene3D" id="3.30.1180.10">
    <property type="match status" value="1"/>
</dbReference>
<protein>
    <recommendedName>
        <fullName evidence="2">DegV domain-containing protein</fullName>
    </recommendedName>
</protein>
<evidence type="ECO:0008006" key="2">
    <source>
        <dbReference type="Google" id="ProtNLM"/>
    </source>
</evidence>
<dbReference type="InterPro" id="IPR043168">
    <property type="entry name" value="DegV_C"/>
</dbReference>
<sequence>MKDQLKDLVAGAKIYAEGQISPVLGVHTGPGLLGIGIMVLED</sequence>
<reference evidence="1" key="1">
    <citation type="submission" date="2019-08" db="EMBL/GenBank/DDBJ databases">
        <authorList>
            <person name="Kucharzyk K."/>
            <person name="Murdoch R.W."/>
            <person name="Higgins S."/>
            <person name="Loffler F."/>
        </authorList>
    </citation>
    <scope>NUCLEOTIDE SEQUENCE</scope>
</reference>
<gene>
    <name evidence="1" type="ORF">SDC9_68548</name>
</gene>
<proteinExistence type="predicted"/>
<evidence type="ECO:0000313" key="1">
    <source>
        <dbReference type="EMBL" id="MPM22098.1"/>
    </source>
</evidence>
<accession>A0A644Y254</accession>